<feature type="transmembrane region" description="Helical" evidence="1">
    <location>
        <begin position="20"/>
        <end position="46"/>
    </location>
</feature>
<keyword evidence="1" id="KW-0472">Membrane</keyword>
<dbReference type="RefSeq" id="WP_085790952.1">
    <property type="nucleotide sequence ID" value="NZ_FWFK01000002.1"/>
</dbReference>
<dbReference type="Proteomes" id="UP000193570">
    <property type="component" value="Unassembled WGS sequence"/>
</dbReference>
<dbReference type="AlphaFoldDB" id="A0A1X6YQR9"/>
<sequence>MLQTLYDRTISYAEHRHAMWVLAFVAFIESSVFPIPPDVLMIPMILARPHAAWRIALVATAASVAGGVAGYAIGFHFYDQIGAPVLEALGKGDKMVAFNARFQELGIWAVLVAGVTPFPFKVITIMSGWAAMPLLPFVASALVARALRFFVVAALLRIFGAPIRDFIERRLGLVFTIFCVVLVGGFLLVRYL</sequence>
<dbReference type="OrthoDB" id="9810270at2"/>
<proteinExistence type="predicted"/>
<feature type="transmembrane region" description="Helical" evidence="1">
    <location>
        <begin position="52"/>
        <end position="73"/>
    </location>
</feature>
<feature type="domain" description="VTT" evidence="2">
    <location>
        <begin position="51"/>
        <end position="155"/>
    </location>
</feature>
<dbReference type="Pfam" id="PF09335">
    <property type="entry name" value="VTT_dom"/>
    <property type="match status" value="1"/>
</dbReference>
<dbReference type="InterPro" id="IPR032816">
    <property type="entry name" value="VTT_dom"/>
</dbReference>
<dbReference type="GO" id="GO:0005886">
    <property type="term" value="C:plasma membrane"/>
    <property type="evidence" value="ECO:0007669"/>
    <property type="project" value="TreeGrafter"/>
</dbReference>
<keyword evidence="1" id="KW-0812">Transmembrane</keyword>
<keyword evidence="4" id="KW-1185">Reference proteome</keyword>
<reference evidence="3 4" key="1">
    <citation type="submission" date="2017-03" db="EMBL/GenBank/DDBJ databases">
        <authorList>
            <person name="Afonso C.L."/>
            <person name="Miller P.J."/>
            <person name="Scott M.A."/>
            <person name="Spackman E."/>
            <person name="Goraichik I."/>
            <person name="Dimitrov K.M."/>
            <person name="Suarez D.L."/>
            <person name="Swayne D.E."/>
        </authorList>
    </citation>
    <scope>NUCLEOTIDE SEQUENCE [LARGE SCALE GENOMIC DNA]</scope>
    <source>
        <strain evidence="3 4">CECT 8625</strain>
    </source>
</reference>
<feature type="transmembrane region" description="Helical" evidence="1">
    <location>
        <begin position="105"/>
        <end position="131"/>
    </location>
</feature>
<accession>A0A1X6YQR9</accession>
<organism evidence="3 4">
    <name type="scientific">Roseivivax jejudonensis</name>
    <dbReference type="NCBI Taxonomy" id="1529041"/>
    <lineage>
        <taxon>Bacteria</taxon>
        <taxon>Pseudomonadati</taxon>
        <taxon>Pseudomonadota</taxon>
        <taxon>Alphaproteobacteria</taxon>
        <taxon>Rhodobacterales</taxon>
        <taxon>Roseobacteraceae</taxon>
        <taxon>Roseivivax</taxon>
    </lineage>
</organism>
<dbReference type="PANTHER" id="PTHR42709:SF11">
    <property type="entry name" value="DEDA FAMILY PROTEIN"/>
    <property type="match status" value="1"/>
</dbReference>
<name>A0A1X6YQR9_9RHOB</name>
<dbReference type="InterPro" id="IPR051311">
    <property type="entry name" value="DedA_domain"/>
</dbReference>
<evidence type="ECO:0000259" key="2">
    <source>
        <dbReference type="Pfam" id="PF09335"/>
    </source>
</evidence>
<feature type="transmembrane region" description="Helical" evidence="1">
    <location>
        <begin position="171"/>
        <end position="191"/>
    </location>
</feature>
<keyword evidence="1" id="KW-1133">Transmembrane helix</keyword>
<dbReference type="PANTHER" id="PTHR42709">
    <property type="entry name" value="ALKALINE PHOSPHATASE LIKE PROTEIN"/>
    <property type="match status" value="1"/>
</dbReference>
<dbReference type="EMBL" id="FWFK01000002">
    <property type="protein sequence ID" value="SLN28332.1"/>
    <property type="molecule type" value="Genomic_DNA"/>
</dbReference>
<evidence type="ECO:0000313" key="3">
    <source>
        <dbReference type="EMBL" id="SLN28332.1"/>
    </source>
</evidence>
<protein>
    <submittedName>
        <fullName evidence="3">SNARE associated Golgi protein</fullName>
    </submittedName>
</protein>
<feature type="transmembrane region" description="Helical" evidence="1">
    <location>
        <begin position="137"/>
        <end position="159"/>
    </location>
</feature>
<gene>
    <name evidence="3" type="ORF">ROJ8625_01195</name>
</gene>
<evidence type="ECO:0000313" key="4">
    <source>
        <dbReference type="Proteomes" id="UP000193570"/>
    </source>
</evidence>
<evidence type="ECO:0000256" key="1">
    <source>
        <dbReference type="SAM" id="Phobius"/>
    </source>
</evidence>